<dbReference type="AlphaFoldDB" id="A0A388KDW1"/>
<dbReference type="InterPro" id="IPR007956">
    <property type="entry name" value="Malonyl_CoA_deC_C"/>
</dbReference>
<keyword evidence="4" id="KW-1185">Reference proteome</keyword>
<dbReference type="GO" id="GO:0006085">
    <property type="term" value="P:acetyl-CoA biosynthetic process"/>
    <property type="evidence" value="ECO:0007669"/>
    <property type="project" value="TreeGrafter"/>
</dbReference>
<dbReference type="GO" id="GO:2001294">
    <property type="term" value="P:malonyl-CoA catabolic process"/>
    <property type="evidence" value="ECO:0007669"/>
    <property type="project" value="TreeGrafter"/>
</dbReference>
<dbReference type="GO" id="GO:0005782">
    <property type="term" value="C:peroxisomal matrix"/>
    <property type="evidence" value="ECO:0007669"/>
    <property type="project" value="TreeGrafter"/>
</dbReference>
<gene>
    <name evidence="3" type="ORF">CBR_g2795</name>
</gene>
<organism evidence="3 4">
    <name type="scientific">Chara braunii</name>
    <name type="common">Braun's stonewort</name>
    <dbReference type="NCBI Taxonomy" id="69332"/>
    <lineage>
        <taxon>Eukaryota</taxon>
        <taxon>Viridiplantae</taxon>
        <taxon>Streptophyta</taxon>
        <taxon>Charophyceae</taxon>
        <taxon>Charales</taxon>
        <taxon>Characeae</taxon>
        <taxon>Chara</taxon>
    </lineage>
</organism>
<dbReference type="Gene3D" id="3.40.630.150">
    <property type="entry name" value="Malonyl-CoA decarboxylase, catalytic domain"/>
    <property type="match status" value="1"/>
</dbReference>
<dbReference type="GO" id="GO:0005759">
    <property type="term" value="C:mitochondrial matrix"/>
    <property type="evidence" value="ECO:0007669"/>
    <property type="project" value="TreeGrafter"/>
</dbReference>
<reference evidence="3 4" key="1">
    <citation type="journal article" date="2018" name="Cell">
        <title>The Chara Genome: Secondary Complexity and Implications for Plant Terrestrialization.</title>
        <authorList>
            <person name="Nishiyama T."/>
            <person name="Sakayama H."/>
            <person name="Vries J.D."/>
            <person name="Buschmann H."/>
            <person name="Saint-Marcoux D."/>
            <person name="Ullrich K.K."/>
            <person name="Haas F.B."/>
            <person name="Vanderstraeten L."/>
            <person name="Becker D."/>
            <person name="Lang D."/>
            <person name="Vosolsobe S."/>
            <person name="Rombauts S."/>
            <person name="Wilhelmsson P.K.I."/>
            <person name="Janitza P."/>
            <person name="Kern R."/>
            <person name="Heyl A."/>
            <person name="Rumpler F."/>
            <person name="Villalobos L.I.A.C."/>
            <person name="Clay J.M."/>
            <person name="Skokan R."/>
            <person name="Toyoda A."/>
            <person name="Suzuki Y."/>
            <person name="Kagoshima H."/>
            <person name="Schijlen E."/>
            <person name="Tajeshwar N."/>
            <person name="Catarino B."/>
            <person name="Hetherington A.J."/>
            <person name="Saltykova A."/>
            <person name="Bonnot C."/>
            <person name="Breuninger H."/>
            <person name="Symeonidi A."/>
            <person name="Radhakrishnan G.V."/>
            <person name="Van Nieuwerburgh F."/>
            <person name="Deforce D."/>
            <person name="Chang C."/>
            <person name="Karol K.G."/>
            <person name="Hedrich R."/>
            <person name="Ulvskov P."/>
            <person name="Glockner G."/>
            <person name="Delwiche C.F."/>
            <person name="Petrasek J."/>
            <person name="Van de Peer Y."/>
            <person name="Friml J."/>
            <person name="Beilby M."/>
            <person name="Dolan L."/>
            <person name="Kohara Y."/>
            <person name="Sugano S."/>
            <person name="Fujiyama A."/>
            <person name="Delaux P.-M."/>
            <person name="Quint M."/>
            <person name="TheiBen G."/>
            <person name="Hagemann M."/>
            <person name="Harholt J."/>
            <person name="Dunand C."/>
            <person name="Zachgo S."/>
            <person name="Langdale J."/>
            <person name="Maumus F."/>
            <person name="Straeten D.V.D."/>
            <person name="Gould S.B."/>
            <person name="Rensing S.A."/>
        </authorList>
    </citation>
    <scope>NUCLEOTIDE SEQUENCE [LARGE SCALE GENOMIC DNA]</scope>
    <source>
        <strain evidence="3 4">S276</strain>
    </source>
</reference>
<dbReference type="GO" id="GO:0006633">
    <property type="term" value="P:fatty acid biosynthetic process"/>
    <property type="evidence" value="ECO:0007669"/>
    <property type="project" value="InterPro"/>
</dbReference>
<feature type="region of interest" description="Disordered" evidence="1">
    <location>
        <begin position="1"/>
        <end position="27"/>
    </location>
</feature>
<dbReference type="InterPro" id="IPR038917">
    <property type="entry name" value="Malonyl_CoA_deC"/>
</dbReference>
<feature type="compositionally biased region" description="Low complexity" evidence="1">
    <location>
        <begin position="1"/>
        <end position="11"/>
    </location>
</feature>
<evidence type="ECO:0000313" key="3">
    <source>
        <dbReference type="EMBL" id="GBG68244.1"/>
    </source>
</evidence>
<dbReference type="Pfam" id="PF05292">
    <property type="entry name" value="MCD"/>
    <property type="match status" value="1"/>
</dbReference>
<evidence type="ECO:0000259" key="2">
    <source>
        <dbReference type="Pfam" id="PF05292"/>
    </source>
</evidence>
<feature type="domain" description="Malonyl-CoA decarboxylase C-terminal" evidence="2">
    <location>
        <begin position="60"/>
        <end position="157"/>
    </location>
</feature>
<name>A0A388KDW1_CHABU</name>
<accession>A0A388KDW1</accession>
<comment type="caution">
    <text evidence="3">The sequence shown here is derived from an EMBL/GenBank/DDBJ whole genome shotgun (WGS) entry which is preliminary data.</text>
</comment>
<dbReference type="GO" id="GO:0050080">
    <property type="term" value="F:malonyl-CoA decarboxylase activity"/>
    <property type="evidence" value="ECO:0007669"/>
    <property type="project" value="InterPro"/>
</dbReference>
<dbReference type="Proteomes" id="UP000265515">
    <property type="component" value="Unassembled WGS sequence"/>
</dbReference>
<dbReference type="STRING" id="69332.A0A388KDW1"/>
<protein>
    <recommendedName>
        <fullName evidence="2">Malonyl-CoA decarboxylase C-terminal domain-containing protein</fullName>
    </recommendedName>
</protein>
<evidence type="ECO:0000313" key="4">
    <source>
        <dbReference type="Proteomes" id="UP000265515"/>
    </source>
</evidence>
<dbReference type="OrthoDB" id="426718at2759"/>
<proteinExistence type="predicted"/>
<dbReference type="EMBL" id="BFEA01000097">
    <property type="protein sequence ID" value="GBG68244.1"/>
    <property type="molecule type" value="Genomic_DNA"/>
</dbReference>
<dbReference type="Gramene" id="GBG68244">
    <property type="protein sequence ID" value="GBG68244"/>
    <property type="gene ID" value="CBR_g2795"/>
</dbReference>
<feature type="compositionally biased region" description="Basic and acidic residues" evidence="1">
    <location>
        <begin position="12"/>
        <end position="27"/>
    </location>
</feature>
<dbReference type="PANTHER" id="PTHR28641">
    <property type="match status" value="1"/>
</dbReference>
<evidence type="ECO:0000256" key="1">
    <source>
        <dbReference type="SAM" id="MobiDB-lite"/>
    </source>
</evidence>
<dbReference type="PANTHER" id="PTHR28641:SF1">
    <property type="entry name" value="MALONYL-COA DECARBOXYLASE, MITOCHONDRIAL"/>
    <property type="match status" value="1"/>
</dbReference>
<sequence length="185" mass="20765">MASTFSSSSSAESRHSETTAGNFREDRFLLPDEEQTILSVLGLESTRRRVDVSEKKDTSANTDANANTNACELLRRALTSEAKEWAHDRHVAAGLSTCLMRLCTRYLLKEKRRGRALDPVANFHVRNGASLERLNWMADTSEKGLRMSAGMMVNYMYRLERIKDINEAYINDGTIAASSTLRSLL</sequence>
<dbReference type="InterPro" id="IPR042303">
    <property type="entry name" value="Malonyl_CoA_deC_C_sf"/>
</dbReference>